<evidence type="ECO:0000313" key="2">
    <source>
        <dbReference type="Proteomes" id="UP001589775"/>
    </source>
</evidence>
<name>A0ABV6EZP1_9BRAD</name>
<comment type="caution">
    <text evidence="1">The sequence shown here is derived from an EMBL/GenBank/DDBJ whole genome shotgun (WGS) entry which is preliminary data.</text>
</comment>
<reference evidence="1 2" key="1">
    <citation type="submission" date="2024-09" db="EMBL/GenBank/DDBJ databases">
        <authorList>
            <person name="Sun Q."/>
            <person name="Mori K."/>
        </authorList>
    </citation>
    <scope>NUCLEOTIDE SEQUENCE [LARGE SCALE GENOMIC DNA]</scope>
    <source>
        <strain evidence="1 2">KCTC 23279</strain>
    </source>
</reference>
<proteinExistence type="predicted"/>
<dbReference type="EMBL" id="JBHLWM010000012">
    <property type="protein sequence ID" value="MFC0243704.1"/>
    <property type="molecule type" value="Genomic_DNA"/>
</dbReference>
<protein>
    <submittedName>
        <fullName evidence="1">Uncharacterized protein</fullName>
    </submittedName>
</protein>
<sequence length="149" mass="16675">MADFAGLLQLLDASIVPNDHRTARVEAWKIRGKGSRLVHGADAGYSTRMTEQTALLLRRVQHPMAAENYRVILDGIEIGSIGVQVGVDGRTFWAWGIDTVVPVRQFRTHGEAVDRESATAKFRQAWDVFASEPERLRAFIEWKTAAADR</sequence>
<accession>A0ABV6EZP1</accession>
<dbReference type="Proteomes" id="UP001589775">
    <property type="component" value="Unassembled WGS sequence"/>
</dbReference>
<keyword evidence="2" id="KW-1185">Reference proteome</keyword>
<dbReference type="RefSeq" id="WP_378392948.1">
    <property type="nucleotide sequence ID" value="NZ_JBHLWM010000012.1"/>
</dbReference>
<evidence type="ECO:0000313" key="1">
    <source>
        <dbReference type="EMBL" id="MFC0243704.1"/>
    </source>
</evidence>
<gene>
    <name evidence="1" type="ORF">ACFFJ6_24690</name>
</gene>
<organism evidence="1 2">
    <name type="scientific">Rhodopseudomonas telluris</name>
    <dbReference type="NCBI Taxonomy" id="644215"/>
    <lineage>
        <taxon>Bacteria</taxon>
        <taxon>Pseudomonadati</taxon>
        <taxon>Pseudomonadota</taxon>
        <taxon>Alphaproteobacteria</taxon>
        <taxon>Hyphomicrobiales</taxon>
        <taxon>Nitrobacteraceae</taxon>
        <taxon>Rhodopseudomonas</taxon>
    </lineage>
</organism>